<dbReference type="AlphaFoldDB" id="A0A8J4XFP4"/>
<evidence type="ECO:0000313" key="2">
    <source>
        <dbReference type="Proteomes" id="UP000727407"/>
    </source>
</evidence>
<organism evidence="1 2">
    <name type="scientific">Clarias magur</name>
    <name type="common">Asian catfish</name>
    <name type="synonym">Macropteronotus magur</name>
    <dbReference type="NCBI Taxonomy" id="1594786"/>
    <lineage>
        <taxon>Eukaryota</taxon>
        <taxon>Metazoa</taxon>
        <taxon>Chordata</taxon>
        <taxon>Craniata</taxon>
        <taxon>Vertebrata</taxon>
        <taxon>Euteleostomi</taxon>
        <taxon>Actinopterygii</taxon>
        <taxon>Neopterygii</taxon>
        <taxon>Teleostei</taxon>
        <taxon>Ostariophysi</taxon>
        <taxon>Siluriformes</taxon>
        <taxon>Clariidae</taxon>
        <taxon>Clarias</taxon>
    </lineage>
</organism>
<reference evidence="1" key="1">
    <citation type="submission" date="2020-07" db="EMBL/GenBank/DDBJ databases">
        <title>Clarias magur genome sequencing, assembly and annotation.</title>
        <authorList>
            <person name="Kushwaha B."/>
            <person name="Kumar R."/>
            <person name="Das P."/>
            <person name="Joshi C.G."/>
            <person name="Kumar D."/>
            <person name="Nagpure N.S."/>
            <person name="Pandey M."/>
            <person name="Agarwal S."/>
            <person name="Srivastava S."/>
            <person name="Singh M."/>
            <person name="Sahoo L."/>
            <person name="Jayasankar P."/>
            <person name="Meher P.K."/>
            <person name="Koringa P.G."/>
            <person name="Iquebal M.A."/>
            <person name="Das S.P."/>
            <person name="Bit A."/>
            <person name="Patnaik S."/>
            <person name="Patel N."/>
            <person name="Shah T.M."/>
            <person name="Hinsu A."/>
            <person name="Jena J.K."/>
        </authorList>
    </citation>
    <scope>NUCLEOTIDE SEQUENCE</scope>
    <source>
        <strain evidence="1">CIFAMagur01</strain>
        <tissue evidence="1">Testis</tissue>
    </source>
</reference>
<keyword evidence="2" id="KW-1185">Reference proteome</keyword>
<sequence length="80" mass="9469">PDLKKCSYAVEGARAQCVRLLDVCAGRCSLRPVRLRNRTSSEELVSEKKRIIIRLRVTAFFWRRGRRQVEKRRKAQHGRF</sequence>
<dbReference type="Proteomes" id="UP000727407">
    <property type="component" value="Unassembled WGS sequence"/>
</dbReference>
<proteinExistence type="predicted"/>
<protein>
    <submittedName>
        <fullName evidence="1">Uncharacterized protein</fullName>
    </submittedName>
</protein>
<comment type="caution">
    <text evidence="1">The sequence shown here is derived from an EMBL/GenBank/DDBJ whole genome shotgun (WGS) entry which is preliminary data.</text>
</comment>
<dbReference type="EMBL" id="QNUK01000046">
    <property type="protein sequence ID" value="KAF5905355.1"/>
    <property type="molecule type" value="Genomic_DNA"/>
</dbReference>
<name>A0A8J4XFP4_CLAMG</name>
<feature type="non-terminal residue" evidence="1">
    <location>
        <position position="80"/>
    </location>
</feature>
<feature type="non-terminal residue" evidence="1">
    <location>
        <position position="1"/>
    </location>
</feature>
<accession>A0A8J4XFP4</accession>
<gene>
    <name evidence="1" type="ORF">DAT39_004918</name>
</gene>
<evidence type="ECO:0000313" key="1">
    <source>
        <dbReference type="EMBL" id="KAF5905355.1"/>
    </source>
</evidence>